<sequence length="113" mass="12620">MNLDAHLNTAIRSIARAARDLDAAPARQADLARDQLRRATDAIHRTQDPRPHAYSDCLYATQRVATALEYVNHPAFHDHHTKHAVSASLHEALQALLNAQVYLNEPPPFEPTN</sequence>
<protein>
    <submittedName>
        <fullName evidence="1">Uncharacterized protein</fullName>
    </submittedName>
</protein>
<accession>A0A7C2K016</accession>
<comment type="caution">
    <text evidence="1">The sequence shown here is derived from an EMBL/GenBank/DDBJ whole genome shotgun (WGS) entry which is preliminary data.</text>
</comment>
<proteinExistence type="predicted"/>
<dbReference type="AlphaFoldDB" id="A0A7C2K016"/>
<reference evidence="1" key="1">
    <citation type="journal article" date="2020" name="mSystems">
        <title>Genome- and Community-Level Interaction Insights into Carbon Utilization and Element Cycling Functions of Hydrothermarchaeota in Hydrothermal Sediment.</title>
        <authorList>
            <person name="Zhou Z."/>
            <person name="Liu Y."/>
            <person name="Xu W."/>
            <person name="Pan J."/>
            <person name="Luo Z.H."/>
            <person name="Li M."/>
        </authorList>
    </citation>
    <scope>NUCLEOTIDE SEQUENCE [LARGE SCALE GENOMIC DNA]</scope>
    <source>
        <strain evidence="1">SpSt-339</strain>
    </source>
</reference>
<organism evidence="1">
    <name type="scientific">Schlesneria paludicola</name>
    <dbReference type="NCBI Taxonomy" id="360056"/>
    <lineage>
        <taxon>Bacteria</taxon>
        <taxon>Pseudomonadati</taxon>
        <taxon>Planctomycetota</taxon>
        <taxon>Planctomycetia</taxon>
        <taxon>Planctomycetales</taxon>
        <taxon>Planctomycetaceae</taxon>
        <taxon>Schlesneria</taxon>
    </lineage>
</organism>
<name>A0A7C2K016_9PLAN</name>
<evidence type="ECO:0000313" key="1">
    <source>
        <dbReference type="EMBL" id="HEN16185.1"/>
    </source>
</evidence>
<gene>
    <name evidence="1" type="ORF">ENQ76_12040</name>
</gene>
<dbReference type="EMBL" id="DSOK01000337">
    <property type="protein sequence ID" value="HEN16185.1"/>
    <property type="molecule type" value="Genomic_DNA"/>
</dbReference>